<comment type="caution">
    <text evidence="2">The sequence shown here is derived from an EMBL/GenBank/DDBJ whole genome shotgun (WGS) entry which is preliminary data.</text>
</comment>
<gene>
    <name evidence="2" type="ORF">jaqu_38780</name>
</gene>
<organism evidence="2 3">
    <name type="scientific">Jannaschia aquimarina</name>
    <dbReference type="NCBI Taxonomy" id="935700"/>
    <lineage>
        <taxon>Bacteria</taxon>
        <taxon>Pseudomonadati</taxon>
        <taxon>Pseudomonadota</taxon>
        <taxon>Alphaproteobacteria</taxon>
        <taxon>Rhodobacterales</taxon>
        <taxon>Roseobacteraceae</taxon>
        <taxon>Jannaschia</taxon>
    </lineage>
</organism>
<keyword evidence="1" id="KW-0472">Membrane</keyword>
<dbReference type="Proteomes" id="UP000032232">
    <property type="component" value="Unassembled WGS sequence"/>
</dbReference>
<name>A0A0D1E9P8_9RHOB</name>
<dbReference type="EMBL" id="JYFE01000075">
    <property type="protein sequence ID" value="KIT14404.1"/>
    <property type="molecule type" value="Genomic_DNA"/>
</dbReference>
<keyword evidence="1" id="KW-1133">Transmembrane helix</keyword>
<dbReference type="AlphaFoldDB" id="A0A0D1E9P8"/>
<keyword evidence="1" id="KW-0812">Transmembrane</keyword>
<feature type="transmembrane region" description="Helical" evidence="1">
    <location>
        <begin position="12"/>
        <end position="29"/>
    </location>
</feature>
<protein>
    <submittedName>
        <fullName evidence="2">Uncharacterized protein</fullName>
    </submittedName>
</protein>
<dbReference type="PATRIC" id="fig|935700.4.peg.3994"/>
<evidence type="ECO:0000313" key="3">
    <source>
        <dbReference type="Proteomes" id="UP000032232"/>
    </source>
</evidence>
<evidence type="ECO:0000313" key="2">
    <source>
        <dbReference type="EMBL" id="KIT14404.1"/>
    </source>
</evidence>
<evidence type="ECO:0000256" key="1">
    <source>
        <dbReference type="SAM" id="Phobius"/>
    </source>
</evidence>
<accession>A0A0D1E9P8</accession>
<proteinExistence type="predicted"/>
<dbReference type="STRING" id="935700.jaqu_38780"/>
<sequence>METTKAARAVGRNLSSIFIILIAFEFPYFSSIGSFVHCQYLTPFLRHGELDSDVAKALTFDKPK</sequence>
<keyword evidence="3" id="KW-1185">Reference proteome</keyword>
<reference evidence="2 3" key="1">
    <citation type="submission" date="2015-02" db="EMBL/GenBank/DDBJ databases">
        <title>Genome Sequence of Jannaschia aquimarina DSM28248, a member of the Roseobacter clade.</title>
        <authorList>
            <person name="Voget S."/>
            <person name="Daniel R."/>
        </authorList>
    </citation>
    <scope>NUCLEOTIDE SEQUENCE [LARGE SCALE GENOMIC DNA]</scope>
    <source>
        <strain evidence="2 3">GSW-M26</strain>
    </source>
</reference>